<evidence type="ECO:0008006" key="5">
    <source>
        <dbReference type="Google" id="ProtNLM"/>
    </source>
</evidence>
<feature type="transmembrane region" description="Helical" evidence="1">
    <location>
        <begin position="317"/>
        <end position="338"/>
    </location>
</feature>
<feature type="transmembrane region" description="Helical" evidence="1">
    <location>
        <begin position="102"/>
        <end position="121"/>
    </location>
</feature>
<dbReference type="Proteomes" id="UP000230390">
    <property type="component" value="Unassembled WGS sequence"/>
</dbReference>
<keyword evidence="1" id="KW-0812">Transmembrane</keyword>
<sequence>MAIALLQALCLLLMYRAWSSNAWPVTTPFVAGPLTLVLFFVPPIVASSLGQMKPPATAVWALLCAAVIAGLAVHDVWRDYPSLAATAMLKKREVLAPSPSTAMVWVMAAGLFIAQSLRMAAATDRRGIASYPRYFEQSWKLICQLVLSFLFVFAAWLVVYFGAKLLEVVSVDWFAEFVTELPEHITIFSLAFAIGMHVTDQRPSLVKGARTVFLMLFSWLLPLATLMVCAFLLGLPLIGMDALWSTQNAARMLLLASAVLIVLINSAFQDGAAAERTAKIIKVSARIASLLLVPVTALAVCALYMRVEQHGWTVRRLVVAYCLFIAACYSLGYARAALQRGSWLPSIPRVNIVTALVILALSILALSPALDPARLAARHQLARFNARQVTIEHVDVDYLKNESARYDIEVLEELQARSSEQTEKPLHDKVAEALTSKARGVLTFMPTPPADIAANLTVWPKSTKLPESFLQIPSRHWEKGDAPLCLVYVGERCDAFLLDVTGDGKNEIIIVSRSPDGRSIISRKKGTGTWESIGTFYYGLAGCKWMREAIRDGNTKQSHRYETT</sequence>
<evidence type="ECO:0000313" key="4">
    <source>
        <dbReference type="Proteomes" id="UP000230390"/>
    </source>
</evidence>
<feature type="transmembrane region" description="Helical" evidence="1">
    <location>
        <begin position="29"/>
        <end position="46"/>
    </location>
</feature>
<feature type="transmembrane region" description="Helical" evidence="1">
    <location>
        <begin position="350"/>
        <end position="370"/>
    </location>
</feature>
<dbReference type="InterPro" id="IPR025291">
    <property type="entry name" value="DUF4153"/>
</dbReference>
<keyword evidence="1" id="KW-1133">Transmembrane helix</keyword>
<protein>
    <recommendedName>
        <fullName evidence="5">DUF4153 domain-containing protein</fullName>
    </recommendedName>
</protein>
<feature type="chain" id="PRO_5013956902" description="DUF4153 domain-containing protein" evidence="2">
    <location>
        <begin position="23"/>
        <end position="564"/>
    </location>
</feature>
<gene>
    <name evidence="3" type="ORF">CR105_06555</name>
</gene>
<feature type="transmembrane region" description="Helical" evidence="1">
    <location>
        <begin position="211"/>
        <end position="238"/>
    </location>
</feature>
<dbReference type="EMBL" id="PDOC01000003">
    <property type="protein sequence ID" value="PIL45729.1"/>
    <property type="molecule type" value="Genomic_DNA"/>
</dbReference>
<reference evidence="3 4" key="1">
    <citation type="submission" date="2017-10" db="EMBL/GenBank/DDBJ databases">
        <title>Massilia psychrophilum sp. nov., a novel purple-pigmented bacterium isolated from Tianshan glacier, Xinjiang Municipality, China.</title>
        <authorList>
            <person name="Wang H."/>
        </authorList>
    </citation>
    <scope>NUCLEOTIDE SEQUENCE [LARGE SCALE GENOMIC DNA]</scope>
    <source>
        <strain evidence="3 4">JCM 30074</strain>
    </source>
</reference>
<keyword evidence="1" id="KW-0472">Membrane</keyword>
<evidence type="ECO:0000256" key="2">
    <source>
        <dbReference type="SAM" id="SignalP"/>
    </source>
</evidence>
<comment type="caution">
    <text evidence="3">The sequence shown here is derived from an EMBL/GenBank/DDBJ whole genome shotgun (WGS) entry which is preliminary data.</text>
</comment>
<feature type="transmembrane region" description="Helical" evidence="1">
    <location>
        <begin position="181"/>
        <end position="199"/>
    </location>
</feature>
<feature type="transmembrane region" description="Helical" evidence="1">
    <location>
        <begin position="280"/>
        <end position="305"/>
    </location>
</feature>
<proteinExistence type="predicted"/>
<name>A0A2G8TIF9_9BURK</name>
<feature type="transmembrane region" description="Helical" evidence="1">
    <location>
        <begin position="141"/>
        <end position="161"/>
    </location>
</feature>
<organism evidence="3 4">
    <name type="scientific">Massilia eurypsychrophila</name>
    <dbReference type="NCBI Taxonomy" id="1485217"/>
    <lineage>
        <taxon>Bacteria</taxon>
        <taxon>Pseudomonadati</taxon>
        <taxon>Pseudomonadota</taxon>
        <taxon>Betaproteobacteria</taxon>
        <taxon>Burkholderiales</taxon>
        <taxon>Oxalobacteraceae</taxon>
        <taxon>Telluria group</taxon>
        <taxon>Massilia</taxon>
    </lineage>
</organism>
<accession>A0A2G8TIF9</accession>
<dbReference type="AlphaFoldDB" id="A0A2G8TIF9"/>
<feature type="transmembrane region" description="Helical" evidence="1">
    <location>
        <begin position="250"/>
        <end position="268"/>
    </location>
</feature>
<keyword evidence="2" id="KW-0732">Signal</keyword>
<feature type="signal peptide" evidence="2">
    <location>
        <begin position="1"/>
        <end position="22"/>
    </location>
</feature>
<evidence type="ECO:0000256" key="1">
    <source>
        <dbReference type="SAM" id="Phobius"/>
    </source>
</evidence>
<keyword evidence="4" id="KW-1185">Reference proteome</keyword>
<evidence type="ECO:0000313" key="3">
    <source>
        <dbReference type="EMBL" id="PIL45729.1"/>
    </source>
</evidence>
<feature type="transmembrane region" description="Helical" evidence="1">
    <location>
        <begin position="58"/>
        <end position="77"/>
    </location>
</feature>
<dbReference type="Pfam" id="PF13687">
    <property type="entry name" value="DUF4153"/>
    <property type="match status" value="1"/>
</dbReference>